<evidence type="ECO:0000256" key="6">
    <source>
        <dbReference type="SAM" id="Phobius"/>
    </source>
</evidence>
<proteinExistence type="predicted"/>
<keyword evidence="3 6" id="KW-1133">Transmembrane helix</keyword>
<keyword evidence="4 6" id="KW-0472">Membrane</keyword>
<feature type="region of interest" description="Disordered" evidence="5">
    <location>
        <begin position="94"/>
        <end position="161"/>
    </location>
</feature>
<evidence type="ECO:0000256" key="2">
    <source>
        <dbReference type="ARBA" id="ARBA00022692"/>
    </source>
</evidence>
<dbReference type="Proteomes" id="UP001141434">
    <property type="component" value="Unassembled WGS sequence"/>
</dbReference>
<evidence type="ECO:0000256" key="1">
    <source>
        <dbReference type="ARBA" id="ARBA00004167"/>
    </source>
</evidence>
<reference evidence="7" key="2">
    <citation type="journal article" date="2023" name="IMA Fungus">
        <title>Comparative genomic study of the Penicillium genus elucidates a diverse pangenome and 15 lateral gene transfer events.</title>
        <authorList>
            <person name="Petersen C."/>
            <person name="Sorensen T."/>
            <person name="Nielsen M.R."/>
            <person name="Sondergaard T.E."/>
            <person name="Sorensen J.L."/>
            <person name="Fitzpatrick D.A."/>
            <person name="Frisvad J.C."/>
            <person name="Nielsen K.L."/>
        </authorList>
    </citation>
    <scope>NUCLEOTIDE SEQUENCE</scope>
    <source>
        <strain evidence="7">IBT 34128</strain>
    </source>
</reference>
<evidence type="ECO:0000256" key="4">
    <source>
        <dbReference type="ARBA" id="ARBA00023136"/>
    </source>
</evidence>
<gene>
    <name evidence="7" type="ORF">NUU61_000949</name>
</gene>
<dbReference type="AlphaFoldDB" id="A0A9W9GBV9"/>
<dbReference type="GO" id="GO:0071944">
    <property type="term" value="C:cell periphery"/>
    <property type="evidence" value="ECO:0007669"/>
    <property type="project" value="UniProtKB-ARBA"/>
</dbReference>
<sequence length="161" mass="16661">MKTLITACDTKPNNTDGDTVELANGLFPASITTPTPSISASTTPKKSPSSNSADSSSSGLSDGAKAGIGVGVGVAGLCILGAITWFLTRRQHPAVSTRSDLSQLDSRPIAPPSFQPETSQASYYSDHGYSVDPSTGSRNKMNPAELQGYNSVAELPSDQRA</sequence>
<dbReference type="InterPro" id="IPR051694">
    <property type="entry name" value="Immunoregulatory_rcpt-like"/>
</dbReference>
<evidence type="ECO:0008006" key="9">
    <source>
        <dbReference type="Google" id="ProtNLM"/>
    </source>
</evidence>
<dbReference type="GO" id="GO:0016020">
    <property type="term" value="C:membrane"/>
    <property type="evidence" value="ECO:0007669"/>
    <property type="project" value="UniProtKB-SubCell"/>
</dbReference>
<name>A0A9W9GBV9_9EURO</name>
<comment type="subcellular location">
    <subcellularLocation>
        <location evidence="1">Membrane</location>
        <topology evidence="1">Single-pass membrane protein</topology>
    </subcellularLocation>
</comment>
<reference evidence="7" key="1">
    <citation type="submission" date="2022-11" db="EMBL/GenBank/DDBJ databases">
        <authorList>
            <person name="Petersen C."/>
        </authorList>
    </citation>
    <scope>NUCLEOTIDE SEQUENCE</scope>
    <source>
        <strain evidence="7">IBT 34128</strain>
    </source>
</reference>
<dbReference type="RefSeq" id="XP_056516382.1">
    <property type="nucleotide sequence ID" value="XM_056651532.1"/>
</dbReference>
<dbReference type="PANTHER" id="PTHR15549">
    <property type="entry name" value="PAIRED IMMUNOGLOBULIN-LIKE TYPE 2 RECEPTOR"/>
    <property type="match status" value="1"/>
</dbReference>
<keyword evidence="2 6" id="KW-0812">Transmembrane</keyword>
<accession>A0A9W9GBV9</accession>
<dbReference type="EMBL" id="JAPMSZ010000001">
    <property type="protein sequence ID" value="KAJ5115190.1"/>
    <property type="molecule type" value="Genomic_DNA"/>
</dbReference>
<evidence type="ECO:0000256" key="5">
    <source>
        <dbReference type="SAM" id="MobiDB-lite"/>
    </source>
</evidence>
<evidence type="ECO:0000256" key="3">
    <source>
        <dbReference type="ARBA" id="ARBA00022989"/>
    </source>
</evidence>
<protein>
    <recommendedName>
        <fullName evidence="9">Mid2 domain-containing protein</fullName>
    </recommendedName>
</protein>
<feature type="compositionally biased region" description="Polar residues" evidence="5">
    <location>
        <begin position="94"/>
        <end position="105"/>
    </location>
</feature>
<organism evidence="7 8">
    <name type="scientific">Penicillium alfredii</name>
    <dbReference type="NCBI Taxonomy" id="1506179"/>
    <lineage>
        <taxon>Eukaryota</taxon>
        <taxon>Fungi</taxon>
        <taxon>Dikarya</taxon>
        <taxon>Ascomycota</taxon>
        <taxon>Pezizomycotina</taxon>
        <taxon>Eurotiomycetes</taxon>
        <taxon>Eurotiomycetidae</taxon>
        <taxon>Eurotiales</taxon>
        <taxon>Aspergillaceae</taxon>
        <taxon>Penicillium</taxon>
    </lineage>
</organism>
<dbReference type="GeneID" id="81390700"/>
<feature type="transmembrane region" description="Helical" evidence="6">
    <location>
        <begin position="66"/>
        <end position="88"/>
    </location>
</feature>
<evidence type="ECO:0000313" key="8">
    <source>
        <dbReference type="Proteomes" id="UP001141434"/>
    </source>
</evidence>
<keyword evidence="8" id="KW-1185">Reference proteome</keyword>
<feature type="region of interest" description="Disordered" evidence="5">
    <location>
        <begin position="31"/>
        <end position="64"/>
    </location>
</feature>
<evidence type="ECO:0000313" key="7">
    <source>
        <dbReference type="EMBL" id="KAJ5115190.1"/>
    </source>
</evidence>
<comment type="caution">
    <text evidence="7">The sequence shown here is derived from an EMBL/GenBank/DDBJ whole genome shotgun (WGS) entry which is preliminary data.</text>
</comment>